<sequence>MQENASDYESKDIRASFIVDKMILKWFLYRLIKDLHQQWYSIRLQIKLLALEAHLGLFREAKERSPPAERNEKLAA</sequence>
<dbReference type="AlphaFoldDB" id="A0A1J1IJJ2"/>
<gene>
    <name evidence="1" type="ORF">CLUMA_CG013670</name>
</gene>
<protein>
    <submittedName>
        <fullName evidence="1">CLUMA_CG013670, isoform A</fullName>
    </submittedName>
</protein>
<keyword evidence="2" id="KW-1185">Reference proteome</keyword>
<dbReference type="Proteomes" id="UP000183832">
    <property type="component" value="Unassembled WGS sequence"/>
</dbReference>
<evidence type="ECO:0000313" key="2">
    <source>
        <dbReference type="Proteomes" id="UP000183832"/>
    </source>
</evidence>
<proteinExistence type="predicted"/>
<reference evidence="1 2" key="1">
    <citation type="submission" date="2015-04" db="EMBL/GenBank/DDBJ databases">
        <authorList>
            <person name="Syromyatnikov M.Y."/>
            <person name="Popov V.N."/>
        </authorList>
    </citation>
    <scope>NUCLEOTIDE SEQUENCE [LARGE SCALE GENOMIC DNA]</scope>
</reference>
<dbReference type="EMBL" id="CVRI01000054">
    <property type="protein sequence ID" value="CRL00403.1"/>
    <property type="molecule type" value="Genomic_DNA"/>
</dbReference>
<evidence type="ECO:0000313" key="1">
    <source>
        <dbReference type="EMBL" id="CRL00403.1"/>
    </source>
</evidence>
<accession>A0A1J1IJJ2</accession>
<organism evidence="1 2">
    <name type="scientific">Clunio marinus</name>
    <dbReference type="NCBI Taxonomy" id="568069"/>
    <lineage>
        <taxon>Eukaryota</taxon>
        <taxon>Metazoa</taxon>
        <taxon>Ecdysozoa</taxon>
        <taxon>Arthropoda</taxon>
        <taxon>Hexapoda</taxon>
        <taxon>Insecta</taxon>
        <taxon>Pterygota</taxon>
        <taxon>Neoptera</taxon>
        <taxon>Endopterygota</taxon>
        <taxon>Diptera</taxon>
        <taxon>Nematocera</taxon>
        <taxon>Chironomoidea</taxon>
        <taxon>Chironomidae</taxon>
        <taxon>Clunio</taxon>
    </lineage>
</organism>
<name>A0A1J1IJJ2_9DIPT</name>